<dbReference type="InterPro" id="IPR015590">
    <property type="entry name" value="Aldehyde_DH_dom"/>
</dbReference>
<dbReference type="Proteomes" id="UP000242469">
    <property type="component" value="Unassembled WGS sequence"/>
</dbReference>
<organism evidence="7 8">
    <name type="scientific">Marinobacterium iners DSM 11526</name>
    <dbReference type="NCBI Taxonomy" id="1122198"/>
    <lineage>
        <taxon>Bacteria</taxon>
        <taxon>Pseudomonadati</taxon>
        <taxon>Pseudomonadota</taxon>
        <taxon>Gammaproteobacteria</taxon>
        <taxon>Oceanospirillales</taxon>
        <taxon>Oceanospirillaceae</taxon>
        <taxon>Marinobacterium</taxon>
    </lineage>
</organism>
<feature type="domain" description="Aldehyde dehydrogenase" evidence="6">
    <location>
        <begin position="16"/>
        <end position="482"/>
    </location>
</feature>
<evidence type="ECO:0000256" key="4">
    <source>
        <dbReference type="PROSITE-ProRule" id="PRU10007"/>
    </source>
</evidence>
<dbReference type="SUPFAM" id="SSF53720">
    <property type="entry name" value="ALDH-like"/>
    <property type="match status" value="1"/>
</dbReference>
<dbReference type="PROSITE" id="PS00687">
    <property type="entry name" value="ALDEHYDE_DEHYDR_GLU"/>
    <property type="match status" value="1"/>
</dbReference>
<evidence type="ECO:0000259" key="6">
    <source>
        <dbReference type="Pfam" id="PF00171"/>
    </source>
</evidence>
<keyword evidence="2 5" id="KW-0560">Oxidoreductase</keyword>
<dbReference type="Gene3D" id="3.40.309.10">
    <property type="entry name" value="Aldehyde Dehydrogenase, Chain A, domain 2"/>
    <property type="match status" value="1"/>
</dbReference>
<reference evidence="8" key="1">
    <citation type="submission" date="2016-10" db="EMBL/GenBank/DDBJ databases">
        <authorList>
            <person name="Varghese N."/>
            <person name="Submissions S."/>
        </authorList>
    </citation>
    <scope>NUCLEOTIDE SEQUENCE [LARGE SCALE GENOMIC DNA]</scope>
    <source>
        <strain evidence="8">DSM 11526</strain>
    </source>
</reference>
<dbReference type="OrthoDB" id="9812625at2"/>
<accession>A0A1H3XXC3</accession>
<evidence type="ECO:0000256" key="3">
    <source>
        <dbReference type="ARBA" id="ARBA00023027"/>
    </source>
</evidence>
<name>A0A1H3XXC3_9GAMM</name>
<dbReference type="Pfam" id="PF00171">
    <property type="entry name" value="Aldedh"/>
    <property type="match status" value="1"/>
</dbReference>
<dbReference type="STRING" id="1122198.SAMN02745729_101274"/>
<evidence type="ECO:0000256" key="5">
    <source>
        <dbReference type="RuleBase" id="RU003345"/>
    </source>
</evidence>
<dbReference type="PANTHER" id="PTHR43720">
    <property type="entry name" value="2-AMINOMUCONIC SEMIALDEHYDE DEHYDROGENASE"/>
    <property type="match status" value="1"/>
</dbReference>
<dbReference type="InterPro" id="IPR017628">
    <property type="entry name" value="OHmuconic_semiald_DH"/>
</dbReference>
<dbReference type="PANTHER" id="PTHR43720:SF2">
    <property type="entry name" value="2-AMINOMUCONIC SEMIALDEHYDE DEHYDROGENASE"/>
    <property type="match status" value="1"/>
</dbReference>
<dbReference type="InterPro" id="IPR016161">
    <property type="entry name" value="Ald_DH/histidinol_DH"/>
</dbReference>
<dbReference type="Gene3D" id="3.40.605.10">
    <property type="entry name" value="Aldehyde Dehydrogenase, Chain A, domain 1"/>
    <property type="match status" value="1"/>
</dbReference>
<dbReference type="GO" id="GO:0016620">
    <property type="term" value="F:oxidoreductase activity, acting on the aldehyde or oxo group of donors, NAD or NADP as acceptor"/>
    <property type="evidence" value="ECO:0007669"/>
    <property type="project" value="InterPro"/>
</dbReference>
<feature type="active site" evidence="4">
    <location>
        <position position="254"/>
    </location>
</feature>
<dbReference type="FunFam" id="3.40.605.10:FF:000007">
    <property type="entry name" value="NAD/NADP-dependent betaine aldehyde dehydrogenase"/>
    <property type="match status" value="1"/>
</dbReference>
<sequence length="486" mass="53117">MRLINNFINGQFEVAEHDKRFEKRSPVNNEIIASIAEAGRSDVDRAVISARNALQGEWGRISPEQRVDLLYGVADEITRRFDEFVEAEMADTGQPHHVMTHAFIPRGAANFKVFADVVKNVASESFRTSTPDGRGALNYAMRVPKGVIGVISPWNAPFLLMTWKVGPALACGNTVVVKPSEETPLTAALLGEVMNSVGIPQGVYNVINGFGPNSAGEFLTQHPQVDAITFTGETRTGTAIMKAAAEGTRDVSFEMGGKNAGIVFADCDFDAAVDGIFRSAFLNSGQVCLGTERVYVERPLFERFVNALKTRAESVRFGHPLDKASNYGPLISSEHREKVLSYYRKAVEEGATVVTGGGIPEMSAELAAGNWIEPTIWTGLADDAAVVTEEIFGPCCHIRPFDTEEEVVALANNTDYGLSTTIWTQDLTRAHRMAERVDVGITWINSWFLRDLRTAFGGSKQSGIGREGGVHSLEFYTETRNVCIKL</sequence>
<dbReference type="InterPro" id="IPR016162">
    <property type="entry name" value="Ald_DH_N"/>
</dbReference>
<evidence type="ECO:0000313" key="7">
    <source>
        <dbReference type="EMBL" id="SEA03192.1"/>
    </source>
</evidence>
<dbReference type="FunFam" id="3.40.309.10:FF:000009">
    <property type="entry name" value="Aldehyde dehydrogenase A"/>
    <property type="match status" value="1"/>
</dbReference>
<protein>
    <submittedName>
        <fullName evidence="7">2-hydroxymuconate semialdehyde dehydrogenase</fullName>
    </submittedName>
</protein>
<dbReference type="RefSeq" id="WP_091822844.1">
    <property type="nucleotide sequence ID" value="NZ_FNRJ01000001.1"/>
</dbReference>
<comment type="similarity">
    <text evidence="1 5">Belongs to the aldehyde dehydrogenase family.</text>
</comment>
<evidence type="ECO:0000256" key="2">
    <source>
        <dbReference type="ARBA" id="ARBA00023002"/>
    </source>
</evidence>
<evidence type="ECO:0000313" key="8">
    <source>
        <dbReference type="Proteomes" id="UP000242469"/>
    </source>
</evidence>
<dbReference type="PROSITE" id="PS00070">
    <property type="entry name" value="ALDEHYDE_DEHYDR_CYS"/>
    <property type="match status" value="1"/>
</dbReference>
<dbReference type="InterPro" id="IPR016160">
    <property type="entry name" value="Ald_DH_CS_CYS"/>
</dbReference>
<dbReference type="CDD" id="cd07093">
    <property type="entry name" value="ALDH_F8_HMSADH"/>
    <property type="match status" value="1"/>
</dbReference>
<proteinExistence type="inferred from homology"/>
<keyword evidence="8" id="KW-1185">Reference proteome</keyword>
<keyword evidence="3" id="KW-0520">NAD</keyword>
<dbReference type="EMBL" id="FNRJ01000001">
    <property type="protein sequence ID" value="SEA03192.1"/>
    <property type="molecule type" value="Genomic_DNA"/>
</dbReference>
<dbReference type="AlphaFoldDB" id="A0A1H3XXC3"/>
<evidence type="ECO:0000256" key="1">
    <source>
        <dbReference type="ARBA" id="ARBA00009986"/>
    </source>
</evidence>
<dbReference type="NCBIfam" id="TIGR03216">
    <property type="entry name" value="OH_muco_semi_DH"/>
    <property type="match status" value="1"/>
</dbReference>
<dbReference type="InterPro" id="IPR016163">
    <property type="entry name" value="Ald_DH_C"/>
</dbReference>
<gene>
    <name evidence="7" type="ORF">SAMN02745729_101274</name>
</gene>
<dbReference type="InterPro" id="IPR029510">
    <property type="entry name" value="Ald_DH_CS_GLU"/>
</dbReference>